<proteinExistence type="predicted"/>
<dbReference type="Gene3D" id="3.40.50.150">
    <property type="entry name" value="Vaccinia Virus protein VP39"/>
    <property type="match status" value="1"/>
</dbReference>
<sequence length="247" mass="28501">MALRKVLRNSFFLIARKLGVVAIPEWRLDSYFLAMRIRKIISEYKIDCIFDVGANIGQYRDFLRTNVGYDGLIISFEPDPQNLETLHEAQKKDEKWIVYGYALGKDRKPLDFHIMKKSVFNSFLEPDSSETEAFKNNSVIKTIRLETKRLDEVIKDIKKTHTFNNVFLKLDTQGFDLEVFDGASGCLNLIHGVQTEVSVMPIYKNMPAFEDSLQAFKSKGFEVSGLYSLSESRFPHAIEFDCIYLPK</sequence>
<dbReference type="Pfam" id="PF05050">
    <property type="entry name" value="Methyltransf_21"/>
    <property type="match status" value="1"/>
</dbReference>
<reference evidence="2 3" key="1">
    <citation type="submission" date="2019-11" db="EMBL/GenBank/DDBJ databases">
        <title>Genome sequences of 17 halophilic strains isolated from different environments.</title>
        <authorList>
            <person name="Furrow R.E."/>
        </authorList>
    </citation>
    <scope>NUCLEOTIDE SEQUENCE [LARGE SCALE GENOMIC DNA]</scope>
    <source>
        <strain evidence="2 3">22507_15_FS</strain>
    </source>
</reference>
<dbReference type="PANTHER" id="PTHR36973">
    <property type="entry name" value="SLL1456 PROTEIN-RELATED"/>
    <property type="match status" value="1"/>
</dbReference>
<dbReference type="RefSeq" id="WP_160898777.1">
    <property type="nucleotide sequence ID" value="NZ_WMEX01000004.1"/>
</dbReference>
<dbReference type="EMBL" id="WMEX01000004">
    <property type="protein sequence ID" value="MYL26814.1"/>
    <property type="molecule type" value="Genomic_DNA"/>
</dbReference>
<dbReference type="SUPFAM" id="SSF53335">
    <property type="entry name" value="S-adenosyl-L-methionine-dependent methyltransferases"/>
    <property type="match status" value="1"/>
</dbReference>
<dbReference type="OrthoDB" id="4104638at2"/>
<evidence type="ECO:0000313" key="2">
    <source>
        <dbReference type="EMBL" id="MYL26814.1"/>
    </source>
</evidence>
<name>A0A9X4YBS7_9GAMM</name>
<dbReference type="GO" id="GO:0032259">
    <property type="term" value="P:methylation"/>
    <property type="evidence" value="ECO:0007669"/>
    <property type="project" value="UniProtKB-KW"/>
</dbReference>
<dbReference type="InterPro" id="IPR006342">
    <property type="entry name" value="FkbM_mtfrase"/>
</dbReference>
<gene>
    <name evidence="2" type="ORF">GLW01_08400</name>
</gene>
<evidence type="ECO:0000259" key="1">
    <source>
        <dbReference type="Pfam" id="PF05050"/>
    </source>
</evidence>
<protein>
    <submittedName>
        <fullName evidence="2">FkbM family methyltransferase</fullName>
    </submittedName>
</protein>
<evidence type="ECO:0000313" key="3">
    <source>
        <dbReference type="Proteomes" id="UP000460751"/>
    </source>
</evidence>
<feature type="domain" description="Methyltransferase FkbM" evidence="1">
    <location>
        <begin position="51"/>
        <end position="222"/>
    </location>
</feature>
<dbReference type="GO" id="GO:0008171">
    <property type="term" value="F:O-methyltransferase activity"/>
    <property type="evidence" value="ECO:0007669"/>
    <property type="project" value="TreeGrafter"/>
</dbReference>
<accession>A0A9X4YBS7</accession>
<keyword evidence="2" id="KW-0808">Transferase</keyword>
<dbReference type="Proteomes" id="UP000460751">
    <property type="component" value="Unassembled WGS sequence"/>
</dbReference>
<organism evidence="2 3">
    <name type="scientific">Vreelandella halophila</name>
    <dbReference type="NCBI Taxonomy" id="86177"/>
    <lineage>
        <taxon>Bacteria</taxon>
        <taxon>Pseudomonadati</taxon>
        <taxon>Pseudomonadota</taxon>
        <taxon>Gammaproteobacteria</taxon>
        <taxon>Oceanospirillales</taxon>
        <taxon>Halomonadaceae</taxon>
        <taxon>Vreelandella</taxon>
    </lineage>
</organism>
<keyword evidence="3" id="KW-1185">Reference proteome</keyword>
<dbReference type="PANTHER" id="PTHR36973:SF4">
    <property type="entry name" value="NODULATION PROTEIN"/>
    <property type="match status" value="1"/>
</dbReference>
<dbReference type="InterPro" id="IPR053188">
    <property type="entry name" value="FkbM_Methyltransferase"/>
</dbReference>
<dbReference type="AlphaFoldDB" id="A0A9X4YBS7"/>
<comment type="caution">
    <text evidence="2">The sequence shown here is derived from an EMBL/GenBank/DDBJ whole genome shotgun (WGS) entry which is preliminary data.</text>
</comment>
<keyword evidence="2" id="KW-0489">Methyltransferase</keyword>
<dbReference type="NCBIfam" id="TIGR01444">
    <property type="entry name" value="fkbM_fam"/>
    <property type="match status" value="1"/>
</dbReference>
<dbReference type="InterPro" id="IPR029063">
    <property type="entry name" value="SAM-dependent_MTases_sf"/>
</dbReference>